<evidence type="ECO:0000256" key="2">
    <source>
        <dbReference type="ARBA" id="ARBA00022679"/>
    </source>
</evidence>
<dbReference type="NCBIfam" id="NF003742">
    <property type="entry name" value="PRK05339.1"/>
    <property type="match status" value="1"/>
</dbReference>
<dbReference type="GO" id="GO:0043531">
    <property type="term" value="F:ADP binding"/>
    <property type="evidence" value="ECO:0007669"/>
    <property type="project" value="UniProtKB-UniRule"/>
</dbReference>
<comment type="function">
    <text evidence="5">Bifunctional serine/threonine kinase and phosphorylase involved in the regulation of the pyruvate, phosphate dikinase (PPDK) by catalyzing its phosphorylation/dephosphorylation.</text>
</comment>
<comment type="similarity">
    <text evidence="5">Belongs to the pyruvate, phosphate/water dikinase regulatory protein family. PDRP subfamily.</text>
</comment>
<protein>
    <recommendedName>
        <fullName evidence="5">Putative pyruvate, phosphate dikinase regulatory protein</fullName>
        <shortName evidence="5">PPDK regulatory protein</shortName>
        <ecNumber evidence="5">2.7.11.32</ecNumber>
        <ecNumber evidence="5">2.7.4.27</ecNumber>
    </recommendedName>
</protein>
<dbReference type="HAMAP" id="MF_00921">
    <property type="entry name" value="PDRP"/>
    <property type="match status" value="1"/>
</dbReference>
<dbReference type="InterPro" id="IPR005177">
    <property type="entry name" value="Kinase-pyrophosphorylase"/>
</dbReference>
<evidence type="ECO:0000313" key="6">
    <source>
        <dbReference type="EMBL" id="PZF77428.1"/>
    </source>
</evidence>
<organism evidence="6 7">
    <name type="scientific">Aestuariivirga litoralis</name>
    <dbReference type="NCBI Taxonomy" id="2650924"/>
    <lineage>
        <taxon>Bacteria</taxon>
        <taxon>Pseudomonadati</taxon>
        <taxon>Pseudomonadota</taxon>
        <taxon>Alphaproteobacteria</taxon>
        <taxon>Hyphomicrobiales</taxon>
        <taxon>Aestuariivirgaceae</taxon>
        <taxon>Aestuariivirga</taxon>
    </lineage>
</organism>
<keyword evidence="7" id="KW-1185">Reference proteome</keyword>
<dbReference type="GO" id="GO:0016776">
    <property type="term" value="F:phosphotransferase activity, phosphate group as acceptor"/>
    <property type="evidence" value="ECO:0007669"/>
    <property type="project" value="UniProtKB-UniRule"/>
</dbReference>
<keyword evidence="6" id="KW-0670">Pyruvate</keyword>
<evidence type="ECO:0000256" key="4">
    <source>
        <dbReference type="ARBA" id="ARBA00022777"/>
    </source>
</evidence>
<dbReference type="Proteomes" id="UP000248795">
    <property type="component" value="Unassembled WGS sequence"/>
</dbReference>
<name>A0A2W2BBB7_9HYPH</name>
<keyword evidence="2 5" id="KW-0808">Transferase</keyword>
<evidence type="ECO:0000313" key="7">
    <source>
        <dbReference type="Proteomes" id="UP000248795"/>
    </source>
</evidence>
<comment type="catalytic activity">
    <reaction evidence="5">
        <text>N(tele)-phospho-L-histidyl/L-threonyl-[pyruvate, phosphate dikinase] + ADP = N(tele)-phospho-L-histidyl/O-phospho-L-threonyl-[pyruvate, phosphate dikinase] + AMP + H(+)</text>
        <dbReference type="Rhea" id="RHEA:43692"/>
        <dbReference type="Rhea" id="RHEA-COMP:10650"/>
        <dbReference type="Rhea" id="RHEA-COMP:10651"/>
        <dbReference type="ChEBI" id="CHEBI:15378"/>
        <dbReference type="ChEBI" id="CHEBI:30013"/>
        <dbReference type="ChEBI" id="CHEBI:61977"/>
        <dbReference type="ChEBI" id="CHEBI:83586"/>
        <dbReference type="ChEBI" id="CHEBI:456215"/>
        <dbReference type="ChEBI" id="CHEBI:456216"/>
        <dbReference type="EC" id="2.7.11.32"/>
    </reaction>
</comment>
<keyword evidence="3 5" id="KW-0547">Nucleotide-binding</keyword>
<dbReference type="AlphaFoldDB" id="A0A2W2BBB7"/>
<keyword evidence="1 5" id="KW-0723">Serine/threonine-protein kinase</keyword>
<sequence length="278" mass="31113">MSQSGPQRYFHLHLVSDATGETLNTVAKAAAAQYSDFRPIAHIYALVRTPSQLNRALREIEEQPGIVLFTLINPDIRRHLEEQCEAMGVPCLSILDPIISILSQYLNATSRPQVGGQHALNSDYFRRIDALNFTMAHDDGQSIDDLEKADVVILGVSRTSKTPTSIYLAQRGIRTANIPIVPSIPVPQKLTELKGPLIVGLIASAERIAQIRRHRLLSLKESRATDYIDPRQITDELMLMKTLCSNHDWPMIDVTRRSVEEIAATILNMLSDTKRIDK</sequence>
<dbReference type="Pfam" id="PF03618">
    <property type="entry name" value="Kinase-PPPase"/>
    <property type="match status" value="1"/>
</dbReference>
<dbReference type="GO" id="GO:0005524">
    <property type="term" value="F:ATP binding"/>
    <property type="evidence" value="ECO:0007669"/>
    <property type="project" value="InterPro"/>
</dbReference>
<dbReference type="InterPro" id="IPR026565">
    <property type="entry name" value="PPDK_reg"/>
</dbReference>
<dbReference type="EMBL" id="QKVK01000003">
    <property type="protein sequence ID" value="PZF77428.1"/>
    <property type="molecule type" value="Genomic_DNA"/>
</dbReference>
<dbReference type="EC" id="2.7.4.27" evidence="5"/>
<evidence type="ECO:0000256" key="3">
    <source>
        <dbReference type="ARBA" id="ARBA00022741"/>
    </source>
</evidence>
<proteinExistence type="inferred from homology"/>
<dbReference type="EC" id="2.7.11.32" evidence="5"/>
<dbReference type="PANTHER" id="PTHR31756:SF3">
    <property type="entry name" value="PYRUVATE, PHOSPHATE DIKINASE REGULATORY PROTEIN 1, CHLOROPLASTIC"/>
    <property type="match status" value="1"/>
</dbReference>
<evidence type="ECO:0000256" key="5">
    <source>
        <dbReference type="HAMAP-Rule" id="MF_00921"/>
    </source>
</evidence>
<dbReference type="RefSeq" id="WP_111197869.1">
    <property type="nucleotide sequence ID" value="NZ_QKVK01000003.1"/>
</dbReference>
<keyword evidence="4 5" id="KW-0418">Kinase</keyword>
<evidence type="ECO:0000256" key="1">
    <source>
        <dbReference type="ARBA" id="ARBA00022527"/>
    </source>
</evidence>
<comment type="catalytic activity">
    <reaction evidence="5">
        <text>N(tele)-phospho-L-histidyl/O-phospho-L-threonyl-[pyruvate, phosphate dikinase] + phosphate + H(+) = N(tele)-phospho-L-histidyl/L-threonyl-[pyruvate, phosphate dikinase] + diphosphate</text>
        <dbReference type="Rhea" id="RHEA:43696"/>
        <dbReference type="Rhea" id="RHEA-COMP:10650"/>
        <dbReference type="Rhea" id="RHEA-COMP:10651"/>
        <dbReference type="ChEBI" id="CHEBI:15378"/>
        <dbReference type="ChEBI" id="CHEBI:30013"/>
        <dbReference type="ChEBI" id="CHEBI:33019"/>
        <dbReference type="ChEBI" id="CHEBI:43474"/>
        <dbReference type="ChEBI" id="CHEBI:61977"/>
        <dbReference type="ChEBI" id="CHEBI:83586"/>
        <dbReference type="EC" id="2.7.4.27"/>
    </reaction>
</comment>
<feature type="binding site" evidence="5">
    <location>
        <begin position="155"/>
        <end position="162"/>
    </location>
    <ligand>
        <name>ADP</name>
        <dbReference type="ChEBI" id="CHEBI:456216"/>
    </ligand>
</feature>
<reference evidence="7" key="1">
    <citation type="submission" date="2018-06" db="EMBL/GenBank/DDBJ databases">
        <title>Aestuariibacter litoralis strain KCTC 52945T.</title>
        <authorList>
            <person name="Li X."/>
            <person name="Salam N."/>
            <person name="Li J.-L."/>
            <person name="Chen Y.-M."/>
            <person name="Yang Z.-W."/>
            <person name="Zhang L.-Y."/>
            <person name="Han M.-X."/>
            <person name="Xiao M."/>
            <person name="Li W.-J."/>
        </authorList>
    </citation>
    <scope>NUCLEOTIDE SEQUENCE [LARGE SCALE GENOMIC DNA]</scope>
    <source>
        <strain evidence="7">KCTC 52945</strain>
    </source>
</reference>
<gene>
    <name evidence="6" type="ORF">DK847_08900</name>
</gene>
<dbReference type="GO" id="GO:0004674">
    <property type="term" value="F:protein serine/threonine kinase activity"/>
    <property type="evidence" value="ECO:0007669"/>
    <property type="project" value="UniProtKB-UniRule"/>
</dbReference>
<accession>A0A2W2BBB7</accession>
<dbReference type="PANTHER" id="PTHR31756">
    <property type="entry name" value="PYRUVATE, PHOSPHATE DIKINASE REGULATORY PROTEIN 1, CHLOROPLASTIC"/>
    <property type="match status" value="1"/>
</dbReference>
<comment type="caution">
    <text evidence="6">The sequence shown here is derived from an EMBL/GenBank/DDBJ whole genome shotgun (WGS) entry which is preliminary data.</text>
</comment>